<accession>A0A4R7FQ55</accession>
<dbReference type="AlphaFoldDB" id="A0A4R7FQ55"/>
<reference evidence="2 3" key="1">
    <citation type="submission" date="2019-03" db="EMBL/GenBank/DDBJ databases">
        <title>Genomic Encyclopedia of Archaeal and Bacterial Type Strains, Phase II (KMG-II): from individual species to whole genera.</title>
        <authorList>
            <person name="Goeker M."/>
        </authorList>
    </citation>
    <scope>NUCLEOTIDE SEQUENCE [LARGE SCALE GENOMIC DNA]</scope>
    <source>
        <strain evidence="2 3">DSM 24782</strain>
    </source>
</reference>
<keyword evidence="3" id="KW-1185">Reference proteome</keyword>
<proteinExistence type="predicted"/>
<gene>
    <name evidence="2" type="ORF">CLV52_0259</name>
</gene>
<evidence type="ECO:0000256" key="1">
    <source>
        <dbReference type="SAM" id="Phobius"/>
    </source>
</evidence>
<keyword evidence="1" id="KW-1133">Transmembrane helix</keyword>
<organism evidence="2 3">
    <name type="scientific">Amnibacterium kyonggiense</name>
    <dbReference type="NCBI Taxonomy" id="595671"/>
    <lineage>
        <taxon>Bacteria</taxon>
        <taxon>Bacillati</taxon>
        <taxon>Actinomycetota</taxon>
        <taxon>Actinomycetes</taxon>
        <taxon>Micrococcales</taxon>
        <taxon>Microbacteriaceae</taxon>
        <taxon>Amnibacterium</taxon>
    </lineage>
</organism>
<evidence type="ECO:0000313" key="3">
    <source>
        <dbReference type="Proteomes" id="UP000295344"/>
    </source>
</evidence>
<name>A0A4R7FQ55_9MICO</name>
<keyword evidence="1" id="KW-0472">Membrane</keyword>
<protein>
    <submittedName>
        <fullName evidence="2">Uncharacterized protein</fullName>
    </submittedName>
</protein>
<dbReference type="Proteomes" id="UP000295344">
    <property type="component" value="Unassembled WGS sequence"/>
</dbReference>
<keyword evidence="1" id="KW-0812">Transmembrane</keyword>
<dbReference type="EMBL" id="SOAM01000001">
    <property type="protein sequence ID" value="TDS79719.1"/>
    <property type="molecule type" value="Genomic_DNA"/>
</dbReference>
<feature type="transmembrane region" description="Helical" evidence="1">
    <location>
        <begin position="24"/>
        <end position="45"/>
    </location>
</feature>
<sequence>MTRIGTSFDQEFAGESIAMIDSNLGLLTTAMLLIVVGAMLIGFAVRGVR</sequence>
<evidence type="ECO:0000313" key="2">
    <source>
        <dbReference type="EMBL" id="TDS79719.1"/>
    </source>
</evidence>
<comment type="caution">
    <text evidence="2">The sequence shown here is derived from an EMBL/GenBank/DDBJ whole genome shotgun (WGS) entry which is preliminary data.</text>
</comment>